<gene>
    <name evidence="2" type="ORF">J3D65DRAFT_658389</name>
</gene>
<comment type="caution">
    <text evidence="2">The sequence shown here is derived from an EMBL/GenBank/DDBJ whole genome shotgun (WGS) entry which is preliminary data.</text>
</comment>
<dbReference type="RefSeq" id="XP_066655054.1">
    <property type="nucleotide sequence ID" value="XM_066802542.1"/>
</dbReference>
<accession>A0ABR1LP25</accession>
<keyword evidence="3" id="KW-1185">Reference proteome</keyword>
<evidence type="ECO:0000313" key="3">
    <source>
        <dbReference type="Proteomes" id="UP001360953"/>
    </source>
</evidence>
<organism evidence="2 3">
    <name type="scientific">Phyllosticta citribraziliensis</name>
    <dbReference type="NCBI Taxonomy" id="989973"/>
    <lineage>
        <taxon>Eukaryota</taxon>
        <taxon>Fungi</taxon>
        <taxon>Dikarya</taxon>
        <taxon>Ascomycota</taxon>
        <taxon>Pezizomycotina</taxon>
        <taxon>Dothideomycetes</taxon>
        <taxon>Dothideomycetes incertae sedis</taxon>
        <taxon>Botryosphaeriales</taxon>
        <taxon>Phyllostictaceae</taxon>
        <taxon>Phyllosticta</taxon>
    </lineage>
</organism>
<evidence type="ECO:0000256" key="1">
    <source>
        <dbReference type="SAM" id="MobiDB-lite"/>
    </source>
</evidence>
<name>A0ABR1LP25_9PEZI</name>
<feature type="region of interest" description="Disordered" evidence="1">
    <location>
        <begin position="293"/>
        <end position="358"/>
    </location>
</feature>
<feature type="compositionally biased region" description="Polar residues" evidence="1">
    <location>
        <begin position="305"/>
        <end position="316"/>
    </location>
</feature>
<dbReference type="GeneID" id="92035448"/>
<dbReference type="EMBL" id="JBBPEH010000006">
    <property type="protein sequence ID" value="KAK7536903.1"/>
    <property type="molecule type" value="Genomic_DNA"/>
</dbReference>
<dbReference type="Proteomes" id="UP001360953">
    <property type="component" value="Unassembled WGS sequence"/>
</dbReference>
<protein>
    <submittedName>
        <fullName evidence="2">Uncharacterized protein</fullName>
    </submittedName>
</protein>
<feature type="compositionally biased region" description="Basic and acidic residues" evidence="1">
    <location>
        <begin position="293"/>
        <end position="302"/>
    </location>
</feature>
<sequence length="459" mass="51073">MSRIRTGFVSGMVDSLRDVMVGDVGWGGCAREGERGFGEMGGDQRVGRVRQAFEKTEGTCRTFTKKKRKSQPLCVGCGKIQPPASHSAFLTNTTTKTPTPPIISWSLRDSGPPASSPWLLFPRRPRDRATLTSASLPRLQHESVDSISTLSLLDPYACASSSSASTIIPSSKSPTLTGPCHGIQFQDQANDPLISVHAASGNEYCQGSRRVLIARDETTRKEAWYGRLGRSGDFGYRSRVFNLVEGGKERPEILDELPLTPYFGSRVEKTGKDWRMNKLYPVVHGIYKAIFGEDQKPSDDPKPTQPGTPNETTFAENSKGRKRLRRPTVEGADGRKKLRMSKSKAQVVPQSTMNPYDGDIMKEQDDQGMAFYDRPGSFSSMDVDMHSRVADILKEQHDQLMAFYGRTGSFGPVDFDMHSSIDDLLKEQHDQRMAFYNRTGSFGPIDVDIRKADEKLNER</sequence>
<evidence type="ECO:0000313" key="2">
    <source>
        <dbReference type="EMBL" id="KAK7536903.1"/>
    </source>
</evidence>
<proteinExistence type="predicted"/>
<reference evidence="2 3" key="1">
    <citation type="submission" date="2024-04" db="EMBL/GenBank/DDBJ databases">
        <title>Phyllosticta paracitricarpa is synonymous to the EU quarantine fungus P. citricarpa based on phylogenomic analyses.</title>
        <authorList>
            <consortium name="Lawrence Berkeley National Laboratory"/>
            <person name="Van ingen-buijs V.A."/>
            <person name="Van westerhoven A.C."/>
            <person name="Haridas S."/>
            <person name="Skiadas P."/>
            <person name="Martin F."/>
            <person name="Groenewald J.Z."/>
            <person name="Crous P.W."/>
            <person name="Seidl M.F."/>
        </authorList>
    </citation>
    <scope>NUCLEOTIDE SEQUENCE [LARGE SCALE GENOMIC DNA]</scope>
    <source>
        <strain evidence="2 3">CPC 17464</strain>
    </source>
</reference>